<keyword evidence="3" id="KW-1185">Reference proteome</keyword>
<evidence type="ECO:0000256" key="1">
    <source>
        <dbReference type="SAM" id="SignalP"/>
    </source>
</evidence>
<reference evidence="2 3" key="1">
    <citation type="submission" date="2019-10" db="EMBL/GenBank/DDBJ databases">
        <title>Rudanella paleaurantiibacter sp. nov., isolated from sludge.</title>
        <authorList>
            <person name="Xu S.Q."/>
        </authorList>
    </citation>
    <scope>NUCLEOTIDE SEQUENCE [LARGE SCALE GENOMIC DNA]</scope>
    <source>
        <strain evidence="2 3">HX-22-17</strain>
    </source>
</reference>
<dbReference type="AlphaFoldDB" id="A0A7J5TRY6"/>
<gene>
    <name evidence="2" type="ORF">F5984_25475</name>
</gene>
<sequence>MKKTLILCLLAGLVIVPTPGSSQVEALLVDAALSLLGLKSGDKYGKARLIELKKILDKNKKELAKLARIEESGQATELYTQAQLEIARSIEELMRSTGELRAIRSADGTIRFNDLVVFNQIQQEVNQYLSGHVPAQFLRQLERQIADGAARNYPLAADNGGQIYDMFFGRSGLDVRQPANLTDLGAARGEEAQHLLQFQTAAQKKKIVQSLLYYKLSDELYAQSVTLNNALNDERNGVALDLARRMQRNVLQRMSGTSIDQLLSDPTNLGMGLDILSMGSPANLINQLSEELKGQFQQMVNEINSEAQSFLSGLEGPFATVNLGASPTPDMGYFADANAPRGLHLTTGERASLQKAAMDMASQSVEYRQKGDKLMEEALEKTPLQQVLEMKRARSYMQESYRYLDLSL</sequence>
<evidence type="ECO:0000313" key="2">
    <source>
        <dbReference type="EMBL" id="KAB7725842.1"/>
    </source>
</evidence>
<feature type="signal peptide" evidence="1">
    <location>
        <begin position="1"/>
        <end position="22"/>
    </location>
</feature>
<accession>A0A7J5TRY6</accession>
<organism evidence="2 3">
    <name type="scientific">Rudanella paleaurantiibacter</name>
    <dbReference type="NCBI Taxonomy" id="2614655"/>
    <lineage>
        <taxon>Bacteria</taxon>
        <taxon>Pseudomonadati</taxon>
        <taxon>Bacteroidota</taxon>
        <taxon>Cytophagia</taxon>
        <taxon>Cytophagales</taxon>
        <taxon>Cytophagaceae</taxon>
        <taxon>Rudanella</taxon>
    </lineage>
</organism>
<evidence type="ECO:0008006" key="4">
    <source>
        <dbReference type="Google" id="ProtNLM"/>
    </source>
</evidence>
<comment type="caution">
    <text evidence="2">The sequence shown here is derived from an EMBL/GenBank/DDBJ whole genome shotgun (WGS) entry which is preliminary data.</text>
</comment>
<protein>
    <recommendedName>
        <fullName evidence="4">Peptidylprolyl isomerase</fullName>
    </recommendedName>
</protein>
<name>A0A7J5TRY6_9BACT</name>
<evidence type="ECO:0000313" key="3">
    <source>
        <dbReference type="Proteomes" id="UP000488299"/>
    </source>
</evidence>
<feature type="chain" id="PRO_5029544122" description="Peptidylprolyl isomerase" evidence="1">
    <location>
        <begin position="23"/>
        <end position="408"/>
    </location>
</feature>
<dbReference type="Proteomes" id="UP000488299">
    <property type="component" value="Unassembled WGS sequence"/>
</dbReference>
<proteinExistence type="predicted"/>
<keyword evidence="1" id="KW-0732">Signal</keyword>
<dbReference type="EMBL" id="WELI01000019">
    <property type="protein sequence ID" value="KAB7725842.1"/>
    <property type="molecule type" value="Genomic_DNA"/>
</dbReference>
<dbReference type="RefSeq" id="WP_152127073.1">
    <property type="nucleotide sequence ID" value="NZ_WELI01000019.1"/>
</dbReference>